<evidence type="ECO:0000256" key="2">
    <source>
        <dbReference type="ARBA" id="ARBA00023239"/>
    </source>
</evidence>
<evidence type="ECO:0000256" key="3">
    <source>
        <dbReference type="PIRNR" id="PIRNR001365"/>
    </source>
</evidence>
<accession>A0ABW3LLX4</accession>
<gene>
    <name evidence="4" type="ORF">ACFQ3N_13225</name>
</gene>
<proteinExistence type="inferred from homology"/>
<dbReference type="PRINTS" id="PR00146">
    <property type="entry name" value="DHPICSNTHASE"/>
</dbReference>
<keyword evidence="5" id="KW-1185">Reference proteome</keyword>
<dbReference type="Gene3D" id="3.20.20.70">
    <property type="entry name" value="Aldolase class I"/>
    <property type="match status" value="1"/>
</dbReference>
<dbReference type="RefSeq" id="WP_390363008.1">
    <property type="nucleotide sequence ID" value="NZ_JBHTKJ010000035.1"/>
</dbReference>
<name>A0ABW3LLX4_9BACI</name>
<reference evidence="5" key="1">
    <citation type="journal article" date="2019" name="Int. J. Syst. Evol. Microbiol.">
        <title>The Global Catalogue of Microorganisms (GCM) 10K type strain sequencing project: providing services to taxonomists for standard genome sequencing and annotation.</title>
        <authorList>
            <consortium name="The Broad Institute Genomics Platform"/>
            <consortium name="The Broad Institute Genome Sequencing Center for Infectious Disease"/>
            <person name="Wu L."/>
            <person name="Ma J."/>
        </authorList>
    </citation>
    <scope>NUCLEOTIDE SEQUENCE [LARGE SCALE GENOMIC DNA]</scope>
    <source>
        <strain evidence="5">CCUG 56754</strain>
    </source>
</reference>
<evidence type="ECO:0000313" key="4">
    <source>
        <dbReference type="EMBL" id="MFD1039347.1"/>
    </source>
</evidence>
<dbReference type="PANTHER" id="PTHR12128:SF66">
    <property type="entry name" value="4-HYDROXY-2-OXOGLUTARATE ALDOLASE, MITOCHONDRIAL"/>
    <property type="match status" value="1"/>
</dbReference>
<dbReference type="InterPro" id="IPR002220">
    <property type="entry name" value="DapA-like"/>
</dbReference>
<dbReference type="PIRSF" id="PIRSF001365">
    <property type="entry name" value="DHDPS"/>
    <property type="match status" value="1"/>
</dbReference>
<sequence length="294" mass="32540">MELNGICVITLTPFNDKGNIDEGSLRRLTNFYIDSGVHGMVILGIMGESHKMTDSERSKVLEVTLEETKGRVPVVVGCTAQGTEVAKELSIQAEKSGAHSVMIAAPRNLNNEEMLFKHYAEIAEAISIPIVVQDEPVTTGVKMSPKFLATLADEIENVQYVKLEEAPTTVKTTKILEETSNLQIFGGLGGMYFYEELVRGAKGIMTGFAYPEVLVKTFELYTSGNKNEARKYFYEKLPLIRFEAQLGIGGVTIRKETFKLRNVIDSSHVRHPGAAVDSQTMDELQEIIEFVGLK</sequence>
<evidence type="ECO:0000256" key="1">
    <source>
        <dbReference type="ARBA" id="ARBA00007592"/>
    </source>
</evidence>
<dbReference type="SUPFAM" id="SSF51569">
    <property type="entry name" value="Aldolase"/>
    <property type="match status" value="1"/>
</dbReference>
<dbReference type="PANTHER" id="PTHR12128">
    <property type="entry name" value="DIHYDRODIPICOLINATE SYNTHASE"/>
    <property type="match status" value="1"/>
</dbReference>
<comment type="similarity">
    <text evidence="1 3">Belongs to the DapA family.</text>
</comment>
<evidence type="ECO:0000313" key="5">
    <source>
        <dbReference type="Proteomes" id="UP001597040"/>
    </source>
</evidence>
<organism evidence="4 5">
    <name type="scientific">Virgibacillus byunsanensis</name>
    <dbReference type="NCBI Taxonomy" id="570945"/>
    <lineage>
        <taxon>Bacteria</taxon>
        <taxon>Bacillati</taxon>
        <taxon>Bacillota</taxon>
        <taxon>Bacilli</taxon>
        <taxon>Bacillales</taxon>
        <taxon>Bacillaceae</taxon>
        <taxon>Virgibacillus</taxon>
    </lineage>
</organism>
<dbReference type="InterPro" id="IPR013785">
    <property type="entry name" value="Aldolase_TIM"/>
</dbReference>
<keyword evidence="2 3" id="KW-0456">Lyase</keyword>
<dbReference type="Pfam" id="PF00701">
    <property type="entry name" value="DHDPS"/>
    <property type="match status" value="1"/>
</dbReference>
<comment type="caution">
    <text evidence="4">The sequence shown here is derived from an EMBL/GenBank/DDBJ whole genome shotgun (WGS) entry which is preliminary data.</text>
</comment>
<dbReference type="CDD" id="cd00408">
    <property type="entry name" value="DHDPS-like"/>
    <property type="match status" value="1"/>
</dbReference>
<dbReference type="EMBL" id="JBHTKJ010000035">
    <property type="protein sequence ID" value="MFD1039347.1"/>
    <property type="molecule type" value="Genomic_DNA"/>
</dbReference>
<dbReference type="Proteomes" id="UP001597040">
    <property type="component" value="Unassembled WGS sequence"/>
</dbReference>
<dbReference type="SMART" id="SM01130">
    <property type="entry name" value="DHDPS"/>
    <property type="match status" value="1"/>
</dbReference>
<protein>
    <submittedName>
        <fullName evidence="4">Dihydrodipicolinate synthase family protein</fullName>
    </submittedName>
</protein>